<dbReference type="PANTHER" id="PTHR21137:SF35">
    <property type="entry name" value="ODORANT RECEPTOR 19A-RELATED"/>
    <property type="match status" value="1"/>
</dbReference>
<feature type="non-terminal residue" evidence="11">
    <location>
        <position position="201"/>
    </location>
</feature>
<feature type="non-terminal residue" evidence="11">
    <location>
        <position position="1"/>
    </location>
</feature>
<dbReference type="GO" id="GO:0004984">
    <property type="term" value="F:olfactory receptor activity"/>
    <property type="evidence" value="ECO:0007669"/>
    <property type="project" value="InterPro"/>
</dbReference>
<dbReference type="GO" id="GO:0005886">
    <property type="term" value="C:plasma membrane"/>
    <property type="evidence" value="ECO:0007669"/>
    <property type="project" value="UniProtKB-SubCell"/>
</dbReference>
<feature type="transmembrane region" description="Helical" evidence="10">
    <location>
        <begin position="124"/>
        <end position="141"/>
    </location>
</feature>
<dbReference type="GO" id="GO:0005549">
    <property type="term" value="F:odorant binding"/>
    <property type="evidence" value="ECO:0007669"/>
    <property type="project" value="InterPro"/>
</dbReference>
<keyword evidence="5" id="KW-0552">Olfaction</keyword>
<keyword evidence="3" id="KW-0716">Sensory transduction</keyword>
<keyword evidence="2" id="KW-1003">Cell membrane</keyword>
<comment type="subcellular location">
    <subcellularLocation>
        <location evidence="1">Cell membrane</location>
        <topology evidence="1">Multi-pass membrane protein</topology>
    </subcellularLocation>
</comment>
<gene>
    <name evidence="11" type="ORF">EAG_06671</name>
</gene>
<reference evidence="11 12" key="1">
    <citation type="journal article" date="2010" name="Science">
        <title>Genomic comparison of the ants Camponotus floridanus and Harpegnathos saltator.</title>
        <authorList>
            <person name="Bonasio R."/>
            <person name="Zhang G."/>
            <person name="Ye C."/>
            <person name="Mutti N.S."/>
            <person name="Fang X."/>
            <person name="Qin N."/>
            <person name="Donahue G."/>
            <person name="Yang P."/>
            <person name="Li Q."/>
            <person name="Li C."/>
            <person name="Zhang P."/>
            <person name="Huang Z."/>
            <person name="Berger S.L."/>
            <person name="Reinberg D."/>
            <person name="Wang J."/>
            <person name="Liebig J."/>
        </authorList>
    </citation>
    <scope>NUCLEOTIDE SEQUENCE [LARGE SCALE GENOMIC DNA]</scope>
    <source>
        <strain evidence="12">C129</strain>
    </source>
</reference>
<accession>E2A9U0</accession>
<dbReference type="InterPro" id="IPR004117">
    <property type="entry name" value="7tm6_olfct_rcpt"/>
</dbReference>
<dbReference type="PANTHER" id="PTHR21137">
    <property type="entry name" value="ODORANT RECEPTOR"/>
    <property type="match status" value="1"/>
</dbReference>
<keyword evidence="9" id="KW-0807">Transducer</keyword>
<evidence type="ECO:0000256" key="8">
    <source>
        <dbReference type="ARBA" id="ARBA00023170"/>
    </source>
</evidence>
<sequence>KLPFRAWLPFNYSSPMLFEIAYVHQSISLTAGSVLQIACDSLICGLLMHICSQIEIFECHLRKIVNNSHFLRECIMQHTCISKFAFMVNEKFRLIITVQFIVSTLVVCVTLYQLTKTNAKVLELVLYMSCMLTQIFLYCWYGNEVKLKSMQLINNLFEIEWLALEKDVKKDLLIITRCGILPIEFTSAYIFPMNLDSFVGV</sequence>
<evidence type="ECO:0000256" key="9">
    <source>
        <dbReference type="ARBA" id="ARBA00023224"/>
    </source>
</evidence>
<dbReference type="GO" id="GO:0007165">
    <property type="term" value="P:signal transduction"/>
    <property type="evidence" value="ECO:0007669"/>
    <property type="project" value="UniProtKB-KW"/>
</dbReference>
<dbReference type="Pfam" id="PF02949">
    <property type="entry name" value="7tm_6"/>
    <property type="match status" value="1"/>
</dbReference>
<proteinExistence type="predicted"/>
<evidence type="ECO:0000313" key="11">
    <source>
        <dbReference type="EMBL" id="EFN69805.1"/>
    </source>
</evidence>
<dbReference type="AlphaFoldDB" id="E2A9U0"/>
<name>E2A9U0_CAMFO</name>
<organism evidence="12">
    <name type="scientific">Camponotus floridanus</name>
    <name type="common">Florida carpenter ant</name>
    <dbReference type="NCBI Taxonomy" id="104421"/>
    <lineage>
        <taxon>Eukaryota</taxon>
        <taxon>Metazoa</taxon>
        <taxon>Ecdysozoa</taxon>
        <taxon>Arthropoda</taxon>
        <taxon>Hexapoda</taxon>
        <taxon>Insecta</taxon>
        <taxon>Pterygota</taxon>
        <taxon>Neoptera</taxon>
        <taxon>Endopterygota</taxon>
        <taxon>Hymenoptera</taxon>
        <taxon>Apocrita</taxon>
        <taxon>Aculeata</taxon>
        <taxon>Formicoidea</taxon>
        <taxon>Formicidae</taxon>
        <taxon>Formicinae</taxon>
        <taxon>Camponotus</taxon>
    </lineage>
</organism>
<evidence type="ECO:0000256" key="3">
    <source>
        <dbReference type="ARBA" id="ARBA00022606"/>
    </source>
</evidence>
<evidence type="ECO:0000256" key="5">
    <source>
        <dbReference type="ARBA" id="ARBA00022725"/>
    </source>
</evidence>
<dbReference type="Proteomes" id="UP000000311">
    <property type="component" value="Unassembled WGS sequence"/>
</dbReference>
<dbReference type="OMA" id="VICASAY"/>
<evidence type="ECO:0000313" key="12">
    <source>
        <dbReference type="Proteomes" id="UP000000311"/>
    </source>
</evidence>
<keyword evidence="12" id="KW-1185">Reference proteome</keyword>
<evidence type="ECO:0000256" key="10">
    <source>
        <dbReference type="SAM" id="Phobius"/>
    </source>
</evidence>
<feature type="transmembrane region" description="Helical" evidence="10">
    <location>
        <begin position="92"/>
        <end position="112"/>
    </location>
</feature>
<keyword evidence="8 11" id="KW-0675">Receptor</keyword>
<dbReference type="EMBL" id="GL437928">
    <property type="protein sequence ID" value="EFN69805.1"/>
    <property type="molecule type" value="Genomic_DNA"/>
</dbReference>
<dbReference type="InParanoid" id="E2A9U0"/>
<keyword evidence="6 10" id="KW-1133">Transmembrane helix</keyword>
<evidence type="ECO:0000256" key="6">
    <source>
        <dbReference type="ARBA" id="ARBA00022989"/>
    </source>
</evidence>
<evidence type="ECO:0000256" key="7">
    <source>
        <dbReference type="ARBA" id="ARBA00023136"/>
    </source>
</evidence>
<keyword evidence="7 10" id="KW-0472">Membrane</keyword>
<dbReference type="FunCoup" id="E2A9U0">
    <property type="interactions" value="52"/>
</dbReference>
<evidence type="ECO:0000256" key="1">
    <source>
        <dbReference type="ARBA" id="ARBA00004651"/>
    </source>
</evidence>
<evidence type="ECO:0000256" key="4">
    <source>
        <dbReference type="ARBA" id="ARBA00022692"/>
    </source>
</evidence>
<evidence type="ECO:0000256" key="2">
    <source>
        <dbReference type="ARBA" id="ARBA00022475"/>
    </source>
</evidence>
<dbReference type="OrthoDB" id="6597368at2759"/>
<protein>
    <submittedName>
        <fullName evidence="11">Putative odorant receptor 94a</fullName>
    </submittedName>
</protein>
<keyword evidence="4 10" id="KW-0812">Transmembrane</keyword>